<evidence type="ECO:0000259" key="1">
    <source>
        <dbReference type="Pfam" id="PF03732"/>
    </source>
</evidence>
<dbReference type="InterPro" id="IPR005162">
    <property type="entry name" value="Retrotrans_gag_dom"/>
</dbReference>
<dbReference type="AlphaFoldDB" id="A0ABD1BTH3"/>
<reference evidence="2 3" key="1">
    <citation type="submission" date="2024-04" db="EMBL/GenBank/DDBJ databases">
        <title>Genome assembly C_amara_ONT_v2.</title>
        <authorList>
            <person name="Yant L."/>
            <person name="Moore C."/>
            <person name="Slenker M."/>
        </authorList>
    </citation>
    <scope>NUCLEOTIDE SEQUENCE [LARGE SCALE GENOMIC DNA]</scope>
    <source>
        <tissue evidence="2">Leaf</tissue>
    </source>
</reference>
<organism evidence="2 3">
    <name type="scientific">Cardamine amara subsp. amara</name>
    <dbReference type="NCBI Taxonomy" id="228776"/>
    <lineage>
        <taxon>Eukaryota</taxon>
        <taxon>Viridiplantae</taxon>
        <taxon>Streptophyta</taxon>
        <taxon>Embryophyta</taxon>
        <taxon>Tracheophyta</taxon>
        <taxon>Spermatophyta</taxon>
        <taxon>Magnoliopsida</taxon>
        <taxon>eudicotyledons</taxon>
        <taxon>Gunneridae</taxon>
        <taxon>Pentapetalae</taxon>
        <taxon>rosids</taxon>
        <taxon>malvids</taxon>
        <taxon>Brassicales</taxon>
        <taxon>Brassicaceae</taxon>
        <taxon>Cardamineae</taxon>
        <taxon>Cardamine</taxon>
    </lineage>
</organism>
<dbReference type="Proteomes" id="UP001558713">
    <property type="component" value="Unassembled WGS sequence"/>
</dbReference>
<dbReference type="EMBL" id="JBANAX010000155">
    <property type="protein sequence ID" value="KAL1220374.1"/>
    <property type="molecule type" value="Genomic_DNA"/>
</dbReference>
<sequence>MFFSNFCTAMIKNEISGFTQKTGETFSQAWDRFKLYTSQCPHHGFNNESLLITLYRGILPKFQMLLDTASNGNFLNKDVDSGWELVENLATSYGNYNEDFDRSNRGSSDGEDR</sequence>
<comment type="caution">
    <text evidence="2">The sequence shown here is derived from an EMBL/GenBank/DDBJ whole genome shotgun (WGS) entry which is preliminary data.</text>
</comment>
<name>A0ABD1BTH3_CARAN</name>
<dbReference type="Pfam" id="PF03732">
    <property type="entry name" value="Retrotrans_gag"/>
    <property type="match status" value="1"/>
</dbReference>
<proteinExistence type="predicted"/>
<accession>A0ABD1BTH3</accession>
<keyword evidence="3" id="KW-1185">Reference proteome</keyword>
<feature type="domain" description="Retrotransposon gag" evidence="1">
    <location>
        <begin position="2"/>
        <end position="58"/>
    </location>
</feature>
<gene>
    <name evidence="2" type="ORF">V5N11_005998</name>
</gene>
<protein>
    <recommendedName>
        <fullName evidence="1">Retrotransposon gag domain-containing protein</fullName>
    </recommendedName>
</protein>
<evidence type="ECO:0000313" key="3">
    <source>
        <dbReference type="Proteomes" id="UP001558713"/>
    </source>
</evidence>
<evidence type="ECO:0000313" key="2">
    <source>
        <dbReference type="EMBL" id="KAL1220374.1"/>
    </source>
</evidence>